<dbReference type="InterPro" id="IPR007541">
    <property type="entry name" value="Uncharacterised_BSP"/>
</dbReference>
<feature type="region of interest" description="Disordered" evidence="1">
    <location>
        <begin position="1"/>
        <end position="53"/>
    </location>
</feature>
<feature type="compositionally biased region" description="Low complexity" evidence="1">
    <location>
        <begin position="1"/>
        <end position="17"/>
    </location>
</feature>
<comment type="caution">
    <text evidence="2">The sequence shown here is derived from an EMBL/GenBank/DDBJ whole genome shotgun (WGS) entry which is preliminary data.</text>
</comment>
<accession>A0AAV9UTZ0</accession>
<name>A0AAV9UTZ0_9PEZI</name>
<organism evidence="2 3">
    <name type="scientific">Orbilia brochopaga</name>
    <dbReference type="NCBI Taxonomy" id="3140254"/>
    <lineage>
        <taxon>Eukaryota</taxon>
        <taxon>Fungi</taxon>
        <taxon>Dikarya</taxon>
        <taxon>Ascomycota</taxon>
        <taxon>Pezizomycotina</taxon>
        <taxon>Orbiliomycetes</taxon>
        <taxon>Orbiliales</taxon>
        <taxon>Orbiliaceae</taxon>
        <taxon>Orbilia</taxon>
    </lineage>
</organism>
<evidence type="ECO:0000313" key="3">
    <source>
        <dbReference type="Proteomes" id="UP001375240"/>
    </source>
</evidence>
<dbReference type="Proteomes" id="UP001375240">
    <property type="component" value="Unassembled WGS sequence"/>
</dbReference>
<dbReference type="EMBL" id="JAVHNQ010000005">
    <property type="protein sequence ID" value="KAK6346817.1"/>
    <property type="molecule type" value="Genomic_DNA"/>
</dbReference>
<dbReference type="AlphaFoldDB" id="A0AAV9UTZ0"/>
<proteinExistence type="predicted"/>
<keyword evidence="3" id="KW-1185">Reference proteome</keyword>
<evidence type="ECO:0000313" key="2">
    <source>
        <dbReference type="EMBL" id="KAK6346817.1"/>
    </source>
</evidence>
<dbReference type="Pfam" id="PF04450">
    <property type="entry name" value="BSP"/>
    <property type="match status" value="1"/>
</dbReference>
<reference evidence="2 3" key="1">
    <citation type="submission" date="2019-10" db="EMBL/GenBank/DDBJ databases">
        <authorList>
            <person name="Palmer J.M."/>
        </authorList>
    </citation>
    <scope>NUCLEOTIDE SEQUENCE [LARGE SCALE GENOMIC DNA]</scope>
    <source>
        <strain evidence="2 3">TWF696</strain>
    </source>
</reference>
<feature type="region of interest" description="Disordered" evidence="1">
    <location>
        <begin position="275"/>
        <end position="325"/>
    </location>
</feature>
<dbReference type="PANTHER" id="PTHR33321:SF12">
    <property type="entry name" value="PLANT BASIC SECRETORY PROTEIN (BSP) FAMILY PROTEIN"/>
    <property type="match status" value="1"/>
</dbReference>
<gene>
    <name evidence="2" type="ORF">TWF696_006925</name>
</gene>
<protein>
    <submittedName>
        <fullName evidence="2">Uncharacterized protein</fullName>
    </submittedName>
</protein>
<sequence>MPSLPRRPRTSSTVPPVLQNTTPVLEPLDPPADTEIMSNDQQPLDDAKNGKSSSVKGYRIPLLRFKVNDVCCDGAAAVFAAGLNIREIMTDAVVGVLDALYTPKTAPTHVRSITLILRPMDGVAYTTGKNIDDDHKEIHFSTNYIAGVHERSSGVQDREEILGVLRHEMVHCFQYNAWGSANGGLIEGIADWVRYKAGFIPPHWHAGTGDKWDDGYQNTGYFLLWLEKQYGKATVPRINEWMKDRRYSDDLWTELFHEKPEVLFKRYKGTFAEGEEAKSPVPTGCDAGASSADDAKPSPPATSKDDVPDDQSYVEVTKPRTESDDKVNDRTVSFFQISEMRLVSRDRLCKLTYDGHSNPKRFFDVFESLIDTLDPKMPDRERKLLLVTALRGRAVVELDTLDPHNVASYQAIKTGWPSM</sequence>
<dbReference type="PANTHER" id="PTHR33321">
    <property type="match status" value="1"/>
</dbReference>
<evidence type="ECO:0000256" key="1">
    <source>
        <dbReference type="SAM" id="MobiDB-lite"/>
    </source>
</evidence>